<dbReference type="Gene3D" id="1.10.260.40">
    <property type="entry name" value="lambda repressor-like DNA-binding domains"/>
    <property type="match status" value="1"/>
</dbReference>
<dbReference type="PANTHER" id="PTHR30146:SF109">
    <property type="entry name" value="HTH-TYPE TRANSCRIPTIONAL REGULATOR GALS"/>
    <property type="match status" value="1"/>
</dbReference>
<dbReference type="Pfam" id="PF00532">
    <property type="entry name" value="Peripla_BP_1"/>
    <property type="match status" value="1"/>
</dbReference>
<protein>
    <submittedName>
        <fullName evidence="5">HTH-type transcriptional regulator RafR</fullName>
    </submittedName>
</protein>
<proteinExistence type="predicted"/>
<reference evidence="5 6" key="1">
    <citation type="submission" date="2017-05" db="EMBL/GenBank/DDBJ databases">
        <authorList>
            <person name="Song R."/>
            <person name="Chenine A.L."/>
            <person name="Ruprecht R.M."/>
        </authorList>
    </citation>
    <scope>NUCLEOTIDE SEQUENCE [LARGE SCALE GENOMIC DNA]</scope>
    <source>
        <strain evidence="5 6">CECT 8899</strain>
    </source>
</reference>
<evidence type="ECO:0000313" key="5">
    <source>
        <dbReference type="EMBL" id="SMY07554.1"/>
    </source>
</evidence>
<dbReference type="AlphaFoldDB" id="A0A238LDQ1"/>
<dbReference type="CDD" id="cd20010">
    <property type="entry name" value="PBP1_AglR-like"/>
    <property type="match status" value="1"/>
</dbReference>
<dbReference type="SUPFAM" id="SSF47413">
    <property type="entry name" value="lambda repressor-like DNA-binding domains"/>
    <property type="match status" value="1"/>
</dbReference>
<dbReference type="InterPro" id="IPR000843">
    <property type="entry name" value="HTH_LacI"/>
</dbReference>
<dbReference type="PROSITE" id="PS50932">
    <property type="entry name" value="HTH_LACI_2"/>
    <property type="match status" value="1"/>
</dbReference>
<dbReference type="Proteomes" id="UP000201613">
    <property type="component" value="Unassembled WGS sequence"/>
</dbReference>
<gene>
    <name evidence="5" type="primary">rafR_1</name>
    <name evidence="5" type="ORF">LOM8899_01690</name>
</gene>
<dbReference type="GO" id="GO:0000976">
    <property type="term" value="F:transcription cis-regulatory region binding"/>
    <property type="evidence" value="ECO:0007669"/>
    <property type="project" value="TreeGrafter"/>
</dbReference>
<keyword evidence="1" id="KW-0805">Transcription regulation</keyword>
<dbReference type="Pfam" id="PF00356">
    <property type="entry name" value="LacI"/>
    <property type="match status" value="1"/>
</dbReference>
<dbReference type="InterPro" id="IPR010982">
    <property type="entry name" value="Lambda_DNA-bd_dom_sf"/>
</dbReference>
<dbReference type="OrthoDB" id="234496at2"/>
<organism evidence="5 6">
    <name type="scientific">Flavimaricola marinus</name>
    <dbReference type="NCBI Taxonomy" id="1819565"/>
    <lineage>
        <taxon>Bacteria</taxon>
        <taxon>Pseudomonadati</taxon>
        <taxon>Pseudomonadota</taxon>
        <taxon>Alphaproteobacteria</taxon>
        <taxon>Rhodobacterales</taxon>
        <taxon>Paracoccaceae</taxon>
        <taxon>Flavimaricola</taxon>
    </lineage>
</organism>
<evidence type="ECO:0000256" key="2">
    <source>
        <dbReference type="ARBA" id="ARBA00023125"/>
    </source>
</evidence>
<evidence type="ECO:0000259" key="4">
    <source>
        <dbReference type="PROSITE" id="PS50932"/>
    </source>
</evidence>
<dbReference type="CDD" id="cd01392">
    <property type="entry name" value="HTH_LacI"/>
    <property type="match status" value="1"/>
</dbReference>
<accession>A0A238LDQ1</accession>
<dbReference type="InterPro" id="IPR028082">
    <property type="entry name" value="Peripla_BP_I"/>
</dbReference>
<keyword evidence="3" id="KW-0804">Transcription</keyword>
<dbReference type="SMART" id="SM00354">
    <property type="entry name" value="HTH_LACI"/>
    <property type="match status" value="1"/>
</dbReference>
<name>A0A238LDQ1_9RHOB</name>
<evidence type="ECO:0000256" key="1">
    <source>
        <dbReference type="ARBA" id="ARBA00023015"/>
    </source>
</evidence>
<dbReference type="InterPro" id="IPR001761">
    <property type="entry name" value="Peripla_BP/Lac1_sug-bd_dom"/>
</dbReference>
<keyword evidence="2" id="KW-0238">DNA-binding</keyword>
<feature type="domain" description="HTH lacI-type" evidence="4">
    <location>
        <begin position="31"/>
        <end position="85"/>
    </location>
</feature>
<dbReference type="Gene3D" id="3.40.50.2300">
    <property type="match status" value="2"/>
</dbReference>
<dbReference type="EMBL" id="FXZK01000002">
    <property type="protein sequence ID" value="SMY07554.1"/>
    <property type="molecule type" value="Genomic_DNA"/>
</dbReference>
<evidence type="ECO:0000256" key="3">
    <source>
        <dbReference type="ARBA" id="ARBA00023163"/>
    </source>
</evidence>
<keyword evidence="6" id="KW-1185">Reference proteome</keyword>
<dbReference type="PANTHER" id="PTHR30146">
    <property type="entry name" value="LACI-RELATED TRANSCRIPTIONAL REPRESSOR"/>
    <property type="match status" value="1"/>
</dbReference>
<dbReference type="GO" id="GO:0003700">
    <property type="term" value="F:DNA-binding transcription factor activity"/>
    <property type="evidence" value="ECO:0007669"/>
    <property type="project" value="TreeGrafter"/>
</dbReference>
<evidence type="ECO:0000313" key="6">
    <source>
        <dbReference type="Proteomes" id="UP000201613"/>
    </source>
</evidence>
<dbReference type="SUPFAM" id="SSF53822">
    <property type="entry name" value="Periplasmic binding protein-like I"/>
    <property type="match status" value="1"/>
</dbReference>
<sequence>MPPRRSAFDGQCFPCLGLPTELKAYCVPHHMNLKQLSKTLGLSQTTVSRALNGYPEVSAATRIRIEKAARDHNYTPNIRARSLATGQALAIGHVIPVATRNEIMNPVFADFISGAATTYSKHGYELLLSLVEDGDEEATYRKLKSRASVDGVMIHSPQMVDPRVSLLKEIGLPFAVHGRVSTLETPYCWLDVNNRAAFRRATDYLLDLGHRRIALINGIETQDFAYQRRSGFQDAMAARGLPIDPALMRANEMTEEIGYRAIREMLALPRPPTAVMTSSMITAIGTRRGIEDAGLIMGRDVSVLTHDDELSYFQNGGETPIFTSTRSSVREAGRRLAEHLIYHINHPDDPPPQELLDADLRVGKSTGPVPATRIAS</sequence>